<dbReference type="PANTHER" id="PTHR24321">
    <property type="entry name" value="DEHYDROGENASES, SHORT CHAIN"/>
    <property type="match status" value="1"/>
</dbReference>
<dbReference type="PROSITE" id="PS00061">
    <property type="entry name" value="ADH_SHORT"/>
    <property type="match status" value="1"/>
</dbReference>
<dbReference type="PRINTS" id="PR00080">
    <property type="entry name" value="SDRFAMILY"/>
</dbReference>
<comment type="similarity">
    <text evidence="1">Belongs to the short-chain dehydrogenases/reductases (SDR) family.</text>
</comment>
<dbReference type="FunFam" id="3.40.50.720:FF:000084">
    <property type="entry name" value="Short-chain dehydrogenase reductase"/>
    <property type="match status" value="1"/>
</dbReference>
<dbReference type="NCBIfam" id="NF009466">
    <property type="entry name" value="PRK12826.1-2"/>
    <property type="match status" value="1"/>
</dbReference>
<dbReference type="eggNOG" id="COG1028">
    <property type="taxonomic scope" value="Bacteria"/>
</dbReference>
<dbReference type="NCBIfam" id="NF005559">
    <property type="entry name" value="PRK07231.1"/>
    <property type="match status" value="1"/>
</dbReference>
<proteinExistence type="inferred from homology"/>
<protein>
    <submittedName>
        <fullName evidence="3">Short-chain dehydrogenase</fullName>
    </submittedName>
</protein>
<dbReference type="PANTHER" id="PTHR24321:SF11">
    <property type="entry name" value="BLR0893 PROTEIN"/>
    <property type="match status" value="1"/>
</dbReference>
<dbReference type="PRINTS" id="PR00081">
    <property type="entry name" value="GDHRDH"/>
</dbReference>
<dbReference type="AlphaFoldDB" id="A0A0A2TBZ9"/>
<organism evidence="3 4">
    <name type="scientific">Pontibacillus yanchengensis Y32</name>
    <dbReference type="NCBI Taxonomy" id="1385514"/>
    <lineage>
        <taxon>Bacteria</taxon>
        <taxon>Bacillati</taxon>
        <taxon>Bacillota</taxon>
        <taxon>Bacilli</taxon>
        <taxon>Bacillales</taxon>
        <taxon>Bacillaceae</taxon>
        <taxon>Pontibacillus</taxon>
    </lineage>
</organism>
<dbReference type="GO" id="GO:0008206">
    <property type="term" value="P:bile acid metabolic process"/>
    <property type="evidence" value="ECO:0007669"/>
    <property type="project" value="UniProtKB-ARBA"/>
</dbReference>
<keyword evidence="2" id="KW-0560">Oxidoreductase</keyword>
<gene>
    <name evidence="3" type="ORF">N782_14700</name>
</gene>
<dbReference type="Proteomes" id="UP000030147">
    <property type="component" value="Unassembled WGS sequence"/>
</dbReference>
<dbReference type="InterPro" id="IPR020904">
    <property type="entry name" value="Sc_DH/Rdtase_CS"/>
</dbReference>
<dbReference type="InterPro" id="IPR002347">
    <property type="entry name" value="SDR_fam"/>
</dbReference>
<dbReference type="CDD" id="cd05233">
    <property type="entry name" value="SDR_c"/>
    <property type="match status" value="1"/>
</dbReference>
<dbReference type="OrthoDB" id="9803333at2"/>
<reference evidence="3 4" key="1">
    <citation type="journal article" date="2015" name="Stand. Genomic Sci.">
        <title>High quality draft genome sequence of the moderately halophilic bacterium Pontibacillus yanchengensis Y32(T) and comparison among Pontibacillus genomes.</title>
        <authorList>
            <person name="Huang J."/>
            <person name="Qiao Z.X."/>
            <person name="Tang J.W."/>
            <person name="Wang G."/>
        </authorList>
    </citation>
    <scope>NUCLEOTIDE SEQUENCE [LARGE SCALE GENOMIC DNA]</scope>
    <source>
        <strain evidence="3 4">Y32</strain>
    </source>
</reference>
<evidence type="ECO:0000256" key="1">
    <source>
        <dbReference type="ARBA" id="ARBA00006484"/>
    </source>
</evidence>
<name>A0A0A2TBZ9_9BACI</name>
<accession>A0A0A2TBZ9</accession>
<dbReference type="RefSeq" id="WP_036821446.1">
    <property type="nucleotide sequence ID" value="NZ_AVBF01000042.1"/>
</dbReference>
<dbReference type="Gene3D" id="3.40.50.720">
    <property type="entry name" value="NAD(P)-binding Rossmann-like Domain"/>
    <property type="match status" value="1"/>
</dbReference>
<dbReference type="InterPro" id="IPR036291">
    <property type="entry name" value="NAD(P)-bd_dom_sf"/>
</dbReference>
<comment type="caution">
    <text evidence="3">The sequence shown here is derived from an EMBL/GenBank/DDBJ whole genome shotgun (WGS) entry which is preliminary data.</text>
</comment>
<evidence type="ECO:0000313" key="3">
    <source>
        <dbReference type="EMBL" id="KGP71943.1"/>
    </source>
</evidence>
<evidence type="ECO:0000313" key="4">
    <source>
        <dbReference type="Proteomes" id="UP000030147"/>
    </source>
</evidence>
<dbReference type="STRING" id="1385514.N782_14700"/>
<keyword evidence="4" id="KW-1185">Reference proteome</keyword>
<evidence type="ECO:0000256" key="2">
    <source>
        <dbReference type="ARBA" id="ARBA00023002"/>
    </source>
</evidence>
<dbReference type="SUPFAM" id="SSF51735">
    <property type="entry name" value="NAD(P)-binding Rossmann-fold domains"/>
    <property type="match status" value="1"/>
</dbReference>
<dbReference type="GO" id="GO:0016491">
    <property type="term" value="F:oxidoreductase activity"/>
    <property type="evidence" value="ECO:0007669"/>
    <property type="project" value="UniProtKB-KW"/>
</dbReference>
<dbReference type="EMBL" id="AVBF01000042">
    <property type="protein sequence ID" value="KGP71943.1"/>
    <property type="molecule type" value="Genomic_DNA"/>
</dbReference>
<sequence length="247" mass="26051">MTLKNNVAIVTGGSSGIGEATVREFCNHGAKVVIADLNEQGQELSSTLKKEGFETLFVKTDVTAEEDVQHLFQQTVDTFGSVDILFANAGIGDATPAHELSYESWKNLLDVNLNGVFLTNKYAIDQMLGQETGGAIINNASILGHVGQPAVTSYAAAKGGVVNLTRSLGVTYAKNSIRVNAVCPGYVETAILENADEETVQSLVGAHPIGRLGKPEEIAKAVRFLASDDASFMVGANMLVDGGYTAQ</sequence>
<dbReference type="Pfam" id="PF13561">
    <property type="entry name" value="adh_short_C2"/>
    <property type="match status" value="1"/>
</dbReference>